<accession>A0A7C4QNR3</accession>
<dbReference type="EMBL" id="DSVQ01000015">
    <property type="protein sequence ID" value="HGT39727.1"/>
    <property type="molecule type" value="Genomic_DNA"/>
</dbReference>
<evidence type="ECO:0000256" key="3">
    <source>
        <dbReference type="ARBA" id="ARBA00023082"/>
    </source>
</evidence>
<dbReference type="GO" id="GO:0006352">
    <property type="term" value="P:DNA-templated transcription initiation"/>
    <property type="evidence" value="ECO:0007669"/>
    <property type="project" value="InterPro"/>
</dbReference>
<comment type="caution">
    <text evidence="7">The sequence shown here is derived from an EMBL/GenBank/DDBJ whole genome shotgun (WGS) entry which is preliminary data.</text>
</comment>
<dbReference type="SUPFAM" id="SSF88946">
    <property type="entry name" value="Sigma2 domain of RNA polymerase sigma factors"/>
    <property type="match status" value="1"/>
</dbReference>
<name>A0A7C4QNR3_9PLAN</name>
<dbReference type="GO" id="GO:0003677">
    <property type="term" value="F:DNA binding"/>
    <property type="evidence" value="ECO:0007669"/>
    <property type="project" value="UniProtKB-KW"/>
</dbReference>
<evidence type="ECO:0000256" key="4">
    <source>
        <dbReference type="ARBA" id="ARBA00023125"/>
    </source>
</evidence>
<dbReference type="PANTHER" id="PTHR43133:SF8">
    <property type="entry name" value="RNA POLYMERASE SIGMA FACTOR HI_1459-RELATED"/>
    <property type="match status" value="1"/>
</dbReference>
<dbReference type="InterPro" id="IPR013324">
    <property type="entry name" value="RNA_pol_sigma_r3/r4-like"/>
</dbReference>
<feature type="domain" description="RNA polymerase sigma factor 70 region 4 type 2" evidence="6">
    <location>
        <begin position="106"/>
        <end position="158"/>
    </location>
</feature>
<dbReference type="SUPFAM" id="SSF88659">
    <property type="entry name" value="Sigma3 and sigma4 domains of RNA polymerase sigma factors"/>
    <property type="match status" value="1"/>
</dbReference>
<dbReference type="CDD" id="cd06171">
    <property type="entry name" value="Sigma70_r4"/>
    <property type="match status" value="1"/>
</dbReference>
<dbReference type="InterPro" id="IPR039425">
    <property type="entry name" value="RNA_pol_sigma-70-like"/>
</dbReference>
<evidence type="ECO:0000256" key="1">
    <source>
        <dbReference type="ARBA" id="ARBA00010641"/>
    </source>
</evidence>
<dbReference type="InterPro" id="IPR013325">
    <property type="entry name" value="RNA_pol_sigma_r2"/>
</dbReference>
<evidence type="ECO:0000256" key="2">
    <source>
        <dbReference type="ARBA" id="ARBA00023015"/>
    </source>
</evidence>
<dbReference type="PANTHER" id="PTHR43133">
    <property type="entry name" value="RNA POLYMERASE ECF-TYPE SIGMA FACTO"/>
    <property type="match status" value="1"/>
</dbReference>
<keyword evidence="4" id="KW-0238">DNA-binding</keyword>
<dbReference type="GO" id="GO:0016987">
    <property type="term" value="F:sigma factor activity"/>
    <property type="evidence" value="ECO:0007669"/>
    <property type="project" value="UniProtKB-KW"/>
</dbReference>
<organism evidence="7">
    <name type="scientific">Schlesneria paludicola</name>
    <dbReference type="NCBI Taxonomy" id="360056"/>
    <lineage>
        <taxon>Bacteria</taxon>
        <taxon>Pseudomonadati</taxon>
        <taxon>Planctomycetota</taxon>
        <taxon>Planctomycetia</taxon>
        <taxon>Planctomycetales</taxon>
        <taxon>Planctomycetaceae</taxon>
        <taxon>Schlesneria</taxon>
    </lineage>
</organism>
<comment type="similarity">
    <text evidence="1">Belongs to the sigma-70 factor family. ECF subfamily.</text>
</comment>
<evidence type="ECO:0000256" key="5">
    <source>
        <dbReference type="ARBA" id="ARBA00023163"/>
    </source>
</evidence>
<gene>
    <name evidence="7" type="ORF">ENS64_10775</name>
</gene>
<keyword evidence="3" id="KW-0731">Sigma factor</keyword>
<dbReference type="Gene3D" id="1.10.1740.10">
    <property type="match status" value="1"/>
</dbReference>
<protein>
    <submittedName>
        <fullName evidence="7">Sigma-70 family RNA polymerase sigma factor</fullName>
    </submittedName>
</protein>
<sequence>MDAPTFALRVADCYQRYAGDLWSAFYGMCSDTERATEAVQEAFLRYQSRGGEGLRNDRAWLLHVGRNWLRDIARRRRQGELSAELQDVCAAEHDPARATQLKELREQVGRALLKLRTDDREILLLRYALGWPSPRLGEVLGLSVSAVDMRLTRARQRLAVVLNELGVDAESVA</sequence>
<dbReference type="InterPro" id="IPR013249">
    <property type="entry name" value="RNA_pol_sigma70_r4_t2"/>
</dbReference>
<keyword evidence="2" id="KW-0805">Transcription regulation</keyword>
<dbReference type="Pfam" id="PF08281">
    <property type="entry name" value="Sigma70_r4_2"/>
    <property type="match status" value="1"/>
</dbReference>
<dbReference type="InterPro" id="IPR036388">
    <property type="entry name" value="WH-like_DNA-bd_sf"/>
</dbReference>
<dbReference type="AlphaFoldDB" id="A0A7C4QNR3"/>
<dbReference type="Gene3D" id="1.10.10.10">
    <property type="entry name" value="Winged helix-like DNA-binding domain superfamily/Winged helix DNA-binding domain"/>
    <property type="match status" value="1"/>
</dbReference>
<evidence type="ECO:0000313" key="7">
    <source>
        <dbReference type="EMBL" id="HGT39727.1"/>
    </source>
</evidence>
<dbReference type="InterPro" id="IPR014284">
    <property type="entry name" value="RNA_pol_sigma-70_dom"/>
</dbReference>
<keyword evidence="5" id="KW-0804">Transcription</keyword>
<evidence type="ECO:0000259" key="6">
    <source>
        <dbReference type="Pfam" id="PF08281"/>
    </source>
</evidence>
<proteinExistence type="inferred from homology"/>
<dbReference type="NCBIfam" id="TIGR02937">
    <property type="entry name" value="sigma70-ECF"/>
    <property type="match status" value="1"/>
</dbReference>
<reference evidence="7" key="1">
    <citation type="journal article" date="2020" name="mSystems">
        <title>Genome- and Community-Level Interaction Insights into Carbon Utilization and Element Cycling Functions of Hydrothermarchaeota in Hydrothermal Sediment.</title>
        <authorList>
            <person name="Zhou Z."/>
            <person name="Liu Y."/>
            <person name="Xu W."/>
            <person name="Pan J."/>
            <person name="Luo Z.H."/>
            <person name="Li M."/>
        </authorList>
    </citation>
    <scope>NUCLEOTIDE SEQUENCE [LARGE SCALE GENOMIC DNA]</scope>
    <source>
        <strain evidence="7">SpSt-508</strain>
    </source>
</reference>